<dbReference type="GO" id="GO:0005524">
    <property type="term" value="F:ATP binding"/>
    <property type="evidence" value="ECO:0007669"/>
    <property type="project" value="TreeGrafter"/>
</dbReference>
<evidence type="ECO:0008006" key="4">
    <source>
        <dbReference type="Google" id="ProtNLM"/>
    </source>
</evidence>
<sequence>MINQPVQEVIKKWRDYSVEFYFPEPSEVAPPLLQLIEVSFSYPNREDFRLSNVDLVIYIQLRVRYGEVKRCALVGINSQHFVDLLTMRENASSVSSPTSSGGIRGTKQAGGNIPLILVLDEPTNHLDMESIDALADALHEFTGGVVLVSHDSRLISRVRDDEETSQIWVVRNGTVTSYPGTFDEY</sequence>
<dbReference type="PANTHER" id="PTHR19211">
    <property type="entry name" value="ATP-BINDING TRANSPORT PROTEIN-RELATED"/>
    <property type="match status" value="1"/>
</dbReference>
<reference evidence="2" key="2">
    <citation type="journal article" date="2023" name="Plants (Basel)">
        <title>Annotation of the Turnera subulata (Passifloraceae) Draft Genome Reveals the S-Locus Evolved after the Divergence of Turneroideae from Passifloroideae in a Stepwise Manner.</title>
        <authorList>
            <person name="Henning P.M."/>
            <person name="Roalson E.H."/>
            <person name="Mir W."/>
            <person name="McCubbin A.G."/>
            <person name="Shore J.S."/>
        </authorList>
    </citation>
    <scope>NUCLEOTIDE SEQUENCE</scope>
    <source>
        <strain evidence="2">F60SS</strain>
    </source>
</reference>
<dbReference type="Proteomes" id="UP001141552">
    <property type="component" value="Unassembled WGS sequence"/>
</dbReference>
<dbReference type="SUPFAM" id="SSF52540">
    <property type="entry name" value="P-loop containing nucleoside triphosphate hydrolases"/>
    <property type="match status" value="2"/>
</dbReference>
<gene>
    <name evidence="2" type="ORF">Tsubulata_003838</name>
</gene>
<organism evidence="2 3">
    <name type="scientific">Turnera subulata</name>
    <dbReference type="NCBI Taxonomy" id="218843"/>
    <lineage>
        <taxon>Eukaryota</taxon>
        <taxon>Viridiplantae</taxon>
        <taxon>Streptophyta</taxon>
        <taxon>Embryophyta</taxon>
        <taxon>Tracheophyta</taxon>
        <taxon>Spermatophyta</taxon>
        <taxon>Magnoliopsida</taxon>
        <taxon>eudicotyledons</taxon>
        <taxon>Gunneridae</taxon>
        <taxon>Pentapetalae</taxon>
        <taxon>rosids</taxon>
        <taxon>fabids</taxon>
        <taxon>Malpighiales</taxon>
        <taxon>Passifloraceae</taxon>
        <taxon>Turnera</taxon>
    </lineage>
</organism>
<evidence type="ECO:0000313" key="3">
    <source>
        <dbReference type="Proteomes" id="UP001141552"/>
    </source>
</evidence>
<dbReference type="Gene3D" id="3.40.50.300">
    <property type="entry name" value="P-loop containing nucleotide triphosphate hydrolases"/>
    <property type="match status" value="1"/>
</dbReference>
<reference evidence="2" key="1">
    <citation type="submission" date="2022-02" db="EMBL/GenBank/DDBJ databases">
        <authorList>
            <person name="Henning P.M."/>
            <person name="McCubbin A.G."/>
            <person name="Shore J.S."/>
        </authorList>
    </citation>
    <scope>NUCLEOTIDE SEQUENCE</scope>
    <source>
        <strain evidence="2">F60SS</strain>
        <tissue evidence="2">Leaves</tissue>
    </source>
</reference>
<evidence type="ECO:0000313" key="2">
    <source>
        <dbReference type="EMBL" id="KAJ4845234.1"/>
    </source>
</evidence>
<accession>A0A9Q0JKR1</accession>
<comment type="caution">
    <text evidence="2">The sequence shown here is derived from an EMBL/GenBank/DDBJ whole genome shotgun (WGS) entry which is preliminary data.</text>
</comment>
<dbReference type="AlphaFoldDB" id="A0A9Q0JKR1"/>
<dbReference type="InterPro" id="IPR050611">
    <property type="entry name" value="ABCF"/>
</dbReference>
<dbReference type="OrthoDB" id="1747007at2759"/>
<keyword evidence="3" id="KW-1185">Reference proteome</keyword>
<proteinExistence type="predicted"/>
<name>A0A9Q0JKR1_9ROSI</name>
<dbReference type="InterPro" id="IPR027417">
    <property type="entry name" value="P-loop_NTPase"/>
</dbReference>
<evidence type="ECO:0000256" key="1">
    <source>
        <dbReference type="ARBA" id="ARBA00022737"/>
    </source>
</evidence>
<dbReference type="PANTHER" id="PTHR19211:SF14">
    <property type="entry name" value="ATP-BINDING CASSETTE SUB-FAMILY F MEMBER 1"/>
    <property type="match status" value="1"/>
</dbReference>
<protein>
    <recommendedName>
        <fullName evidence="4">ABC transporter domain-containing protein</fullName>
    </recommendedName>
</protein>
<dbReference type="EMBL" id="JAKUCV010001738">
    <property type="protein sequence ID" value="KAJ4845234.1"/>
    <property type="molecule type" value="Genomic_DNA"/>
</dbReference>
<keyword evidence="1" id="KW-0677">Repeat</keyword>